<feature type="domain" description="S-adenosylmethionine synthetase central" evidence="14">
    <location>
        <begin position="85"/>
        <end position="140"/>
    </location>
</feature>
<evidence type="ECO:0000256" key="9">
    <source>
        <dbReference type="ARBA" id="ARBA00022741"/>
    </source>
</evidence>
<dbReference type="GO" id="GO:0006556">
    <property type="term" value="P:S-adenosylmethionine biosynthetic process"/>
    <property type="evidence" value="ECO:0007669"/>
    <property type="project" value="UniProtKB-UniPathway"/>
</dbReference>
<dbReference type="GO" id="GO:0006730">
    <property type="term" value="P:one-carbon metabolic process"/>
    <property type="evidence" value="ECO:0007669"/>
    <property type="project" value="UniProtKB-KW"/>
</dbReference>
<dbReference type="UniPathway" id="UPA00315">
    <property type="reaction ID" value="UER00080"/>
</dbReference>
<keyword evidence="9" id="KW-0547">Nucleotide-binding</keyword>
<dbReference type="VEuPathDB" id="MicrosporidiaDB:NBO_980g0001"/>
<evidence type="ECO:0000256" key="10">
    <source>
        <dbReference type="ARBA" id="ARBA00022840"/>
    </source>
</evidence>
<evidence type="ECO:0000313" key="16">
    <source>
        <dbReference type="EMBL" id="EOB11643.1"/>
    </source>
</evidence>
<evidence type="ECO:0000256" key="6">
    <source>
        <dbReference type="ARBA" id="ARBA00022563"/>
    </source>
</evidence>
<gene>
    <name evidence="16" type="primary">METK2</name>
    <name evidence="16" type="ORF">NBO_980g0001</name>
</gene>
<dbReference type="InterPro" id="IPR002133">
    <property type="entry name" value="S-AdoMet_synthetase"/>
</dbReference>
<comment type="similarity">
    <text evidence="4">Belongs to the AdoMet synthase family.</text>
</comment>
<dbReference type="PROSITE" id="PS00377">
    <property type="entry name" value="ADOMET_SYNTHASE_2"/>
    <property type="match status" value="1"/>
</dbReference>
<comment type="cofactor">
    <cofactor evidence="2">
        <name>K(+)</name>
        <dbReference type="ChEBI" id="CHEBI:29103"/>
    </cofactor>
</comment>
<dbReference type="AlphaFoldDB" id="R0MFV5"/>
<dbReference type="EMBL" id="KB909887">
    <property type="protein sequence ID" value="EOB11643.1"/>
    <property type="molecule type" value="Genomic_DNA"/>
</dbReference>
<dbReference type="InterPro" id="IPR022629">
    <property type="entry name" value="S-AdoMet_synt_central"/>
</dbReference>
<reference evidence="16 17" key="1">
    <citation type="journal article" date="2013" name="BMC Genomics">
        <title>Comparative genomics of parasitic silkworm microsporidia reveal an association between genome expansion and host adaptation.</title>
        <authorList>
            <person name="Pan G."/>
            <person name="Xu J."/>
            <person name="Li T."/>
            <person name="Xia Q."/>
            <person name="Liu S.L."/>
            <person name="Zhang G."/>
            <person name="Li S."/>
            <person name="Li C."/>
            <person name="Liu H."/>
            <person name="Yang L."/>
            <person name="Liu T."/>
            <person name="Zhang X."/>
            <person name="Wu Z."/>
            <person name="Fan W."/>
            <person name="Dang X."/>
            <person name="Xiang H."/>
            <person name="Tao M."/>
            <person name="Li Y."/>
            <person name="Hu J."/>
            <person name="Li Z."/>
            <person name="Lin L."/>
            <person name="Luo J."/>
            <person name="Geng L."/>
            <person name="Wang L."/>
            <person name="Long M."/>
            <person name="Wan Y."/>
            <person name="He N."/>
            <person name="Zhang Z."/>
            <person name="Lu C."/>
            <person name="Keeling P.J."/>
            <person name="Wang J."/>
            <person name="Xiang Z."/>
            <person name="Zhou Z."/>
        </authorList>
    </citation>
    <scope>NUCLEOTIDE SEQUENCE [LARGE SCALE GENOMIC DNA]</scope>
    <source>
        <strain evidence="17">CQ1 / CVCC 102059</strain>
    </source>
</reference>
<dbReference type="STRING" id="578461.R0MFV5"/>
<keyword evidence="6" id="KW-0554">One-carbon metabolism</keyword>
<dbReference type="OMA" id="HAQIHFV"/>
<evidence type="ECO:0000256" key="3">
    <source>
        <dbReference type="ARBA" id="ARBA00005224"/>
    </source>
</evidence>
<feature type="domain" description="S-adenosylmethionine synthetase C-terminal" evidence="15">
    <location>
        <begin position="142"/>
        <end position="279"/>
    </location>
</feature>
<evidence type="ECO:0000256" key="7">
    <source>
        <dbReference type="ARBA" id="ARBA00022679"/>
    </source>
</evidence>
<evidence type="ECO:0000256" key="2">
    <source>
        <dbReference type="ARBA" id="ARBA00001958"/>
    </source>
</evidence>
<name>R0MFV5_NOSB1</name>
<sequence length="285" mass="31473">MFGYATDETEEKMPLTVVLSHKLAKRLEELRKSGEAPFLLPDCKTQVTVEYESKGGNRDGSNIGEGLSLSSTLPPHNLPSPHFNITPKRVHTIVISTQHKDNVSTDFIKKFLKEYVIKGTIPDHLLDNETIFHLQPSGRFVIGGPEGDSGLTGRKIIVDTYGGWGAHGGGAFSGKDWSKVDRSGAYAARWIAKSLVEGGISKRALVQVSYAIGIPEPLSIFVDTYGTSKFSNEEVLKIILKNFNLRLGNIVKELGLTKPIYKSTAKYGHFGKEGYSWEKSKELKY</sequence>
<dbReference type="GO" id="GO:0046872">
    <property type="term" value="F:metal ion binding"/>
    <property type="evidence" value="ECO:0007669"/>
    <property type="project" value="UniProtKB-KW"/>
</dbReference>
<dbReference type="Pfam" id="PF02773">
    <property type="entry name" value="S-AdoMet_synt_C"/>
    <property type="match status" value="1"/>
</dbReference>
<dbReference type="SUPFAM" id="SSF55973">
    <property type="entry name" value="S-adenosylmethionine synthetase"/>
    <property type="match status" value="3"/>
</dbReference>
<dbReference type="Pfam" id="PF02772">
    <property type="entry name" value="S-AdoMet_synt_M"/>
    <property type="match status" value="2"/>
</dbReference>
<keyword evidence="17" id="KW-1185">Reference proteome</keyword>
<dbReference type="InterPro" id="IPR022630">
    <property type="entry name" value="S-AdoMet_synt_C"/>
</dbReference>
<accession>R0MFV5</accession>
<dbReference type="Gene3D" id="3.30.300.10">
    <property type="match status" value="3"/>
</dbReference>
<evidence type="ECO:0000313" key="17">
    <source>
        <dbReference type="Proteomes" id="UP000016927"/>
    </source>
</evidence>
<dbReference type="OrthoDB" id="5852090at2759"/>
<evidence type="ECO:0000256" key="1">
    <source>
        <dbReference type="ARBA" id="ARBA00001946"/>
    </source>
</evidence>
<evidence type="ECO:0000259" key="15">
    <source>
        <dbReference type="Pfam" id="PF02773"/>
    </source>
</evidence>
<evidence type="ECO:0000256" key="8">
    <source>
        <dbReference type="ARBA" id="ARBA00022723"/>
    </source>
</evidence>
<dbReference type="HOGENOM" id="CLU_041802_3_0_1"/>
<comment type="pathway">
    <text evidence="3">Amino-acid biosynthesis; S-adenosyl-L-methionine biosynthesis; S-adenosyl-L-methionine from L-methionine: step 1/1.</text>
</comment>
<proteinExistence type="inferred from homology"/>
<keyword evidence="10" id="KW-0067">ATP-binding</keyword>
<dbReference type="GO" id="GO:0005524">
    <property type="term" value="F:ATP binding"/>
    <property type="evidence" value="ECO:0007669"/>
    <property type="project" value="UniProtKB-KW"/>
</dbReference>
<dbReference type="CDD" id="cd18079">
    <property type="entry name" value="S-AdoMet_synt"/>
    <property type="match status" value="1"/>
</dbReference>
<evidence type="ECO:0000256" key="5">
    <source>
        <dbReference type="ARBA" id="ARBA00012828"/>
    </source>
</evidence>
<evidence type="ECO:0000256" key="12">
    <source>
        <dbReference type="ARBA" id="ARBA00022958"/>
    </source>
</evidence>
<feature type="domain" description="S-adenosylmethionine synthetase central" evidence="14">
    <location>
        <begin position="1"/>
        <end position="54"/>
    </location>
</feature>
<feature type="region of interest" description="Disordered" evidence="13">
    <location>
        <begin position="52"/>
        <end position="79"/>
    </location>
</feature>
<evidence type="ECO:0000259" key="14">
    <source>
        <dbReference type="Pfam" id="PF02772"/>
    </source>
</evidence>
<keyword evidence="12" id="KW-0630">Potassium</keyword>
<keyword evidence="7" id="KW-0808">Transferase</keyword>
<dbReference type="Proteomes" id="UP000016927">
    <property type="component" value="Unassembled WGS sequence"/>
</dbReference>
<evidence type="ECO:0000256" key="4">
    <source>
        <dbReference type="ARBA" id="ARBA00009685"/>
    </source>
</evidence>
<dbReference type="InterPro" id="IPR022631">
    <property type="entry name" value="ADOMET_SYNTHASE_CS"/>
</dbReference>
<dbReference type="PANTHER" id="PTHR11964">
    <property type="entry name" value="S-ADENOSYLMETHIONINE SYNTHETASE"/>
    <property type="match status" value="1"/>
</dbReference>
<dbReference type="InterPro" id="IPR022636">
    <property type="entry name" value="S-AdoMet_synthetase_sfam"/>
</dbReference>
<evidence type="ECO:0000256" key="13">
    <source>
        <dbReference type="SAM" id="MobiDB-lite"/>
    </source>
</evidence>
<dbReference type="EC" id="2.5.1.6" evidence="5"/>
<protein>
    <recommendedName>
        <fullName evidence="5">methionine adenosyltransferase</fullName>
        <ecNumber evidence="5">2.5.1.6</ecNumber>
    </recommendedName>
</protein>
<dbReference type="GO" id="GO:0004478">
    <property type="term" value="F:methionine adenosyltransferase activity"/>
    <property type="evidence" value="ECO:0007669"/>
    <property type="project" value="UniProtKB-EC"/>
</dbReference>
<organism evidence="16 17">
    <name type="scientific">Nosema bombycis (strain CQ1 / CVCC 102059)</name>
    <name type="common">Microsporidian parasite</name>
    <name type="synonym">Pebrine of silkworm</name>
    <dbReference type="NCBI Taxonomy" id="578461"/>
    <lineage>
        <taxon>Eukaryota</taxon>
        <taxon>Fungi</taxon>
        <taxon>Fungi incertae sedis</taxon>
        <taxon>Microsporidia</taxon>
        <taxon>Nosematidae</taxon>
        <taxon>Nosema</taxon>
    </lineage>
</organism>
<keyword evidence="8" id="KW-0479">Metal-binding</keyword>
<dbReference type="FunFam" id="3.30.300.10:FF:000004">
    <property type="entry name" value="S-adenosylmethionine synthase"/>
    <property type="match status" value="1"/>
</dbReference>
<keyword evidence="11" id="KW-0460">Magnesium</keyword>
<comment type="cofactor">
    <cofactor evidence="1">
        <name>Mg(2+)</name>
        <dbReference type="ChEBI" id="CHEBI:18420"/>
    </cofactor>
</comment>
<evidence type="ECO:0000256" key="11">
    <source>
        <dbReference type="ARBA" id="ARBA00022842"/>
    </source>
</evidence>